<accession>A0ABN0WYL0</accession>
<evidence type="ECO:0000256" key="1">
    <source>
        <dbReference type="ARBA" id="ARBA00023002"/>
    </source>
</evidence>
<sequence length="336" mass="35768">MEQRTLGADLRVGAVGLGCAGMSGAYGPSADEQSIATFRSALDAGITLIDTADFYGMGHNEALIGRALRPADRDRAVVSVKFGALFGVDGSIRGVNGRPDAIPNFLGYSLQRLGTDYVDIYRPSRLDPAVPIEETVGAIAEMVQKGYVRGIGLSEVGAETIRRAHTVHPITDVQIEYSLFSRGVEDEILPTCRELGIGVTAYGVLAQGLLTGTWRPSPDDARRRGHLPRFAAGNVETNLALVERLREVATARGVTVAQLAIAWVLAQGRAHQDIVAVVGASRPQRITEVADAADLRLTQDDLDAIEQAVPRGAVAGERYAPALLAMLDSERTSGSR</sequence>
<evidence type="ECO:0000259" key="2">
    <source>
        <dbReference type="Pfam" id="PF00248"/>
    </source>
</evidence>
<feature type="domain" description="NADP-dependent oxidoreductase" evidence="2">
    <location>
        <begin position="15"/>
        <end position="308"/>
    </location>
</feature>
<dbReference type="RefSeq" id="WP_252807730.1">
    <property type="nucleotide sequence ID" value="NZ_BAAABM010000041.1"/>
</dbReference>
<dbReference type="InterPro" id="IPR036812">
    <property type="entry name" value="NAD(P)_OxRdtase_dom_sf"/>
</dbReference>
<dbReference type="Pfam" id="PF00248">
    <property type="entry name" value="Aldo_ket_red"/>
    <property type="match status" value="1"/>
</dbReference>
<protein>
    <submittedName>
        <fullName evidence="3">Aldo/keto reductase</fullName>
    </submittedName>
</protein>
<comment type="caution">
    <text evidence="3">The sequence shown here is derived from an EMBL/GenBank/DDBJ whole genome shotgun (WGS) entry which is preliminary data.</text>
</comment>
<dbReference type="SUPFAM" id="SSF51430">
    <property type="entry name" value="NAD(P)-linked oxidoreductase"/>
    <property type="match status" value="1"/>
</dbReference>
<dbReference type="InterPro" id="IPR023210">
    <property type="entry name" value="NADP_OxRdtase_dom"/>
</dbReference>
<dbReference type="PANTHER" id="PTHR43625:SF40">
    <property type="entry name" value="ALDO-KETO REDUCTASE YAKC [NADP(+)]"/>
    <property type="match status" value="1"/>
</dbReference>
<reference evidence="3 4" key="1">
    <citation type="journal article" date="2019" name="Int. J. Syst. Evol. Microbiol.">
        <title>The Global Catalogue of Microorganisms (GCM) 10K type strain sequencing project: providing services to taxonomists for standard genome sequencing and annotation.</title>
        <authorList>
            <consortium name="The Broad Institute Genomics Platform"/>
            <consortium name="The Broad Institute Genome Sequencing Center for Infectious Disease"/>
            <person name="Wu L."/>
            <person name="Ma J."/>
        </authorList>
    </citation>
    <scope>NUCLEOTIDE SEQUENCE [LARGE SCALE GENOMIC DNA]</scope>
    <source>
        <strain evidence="3 4">JCM 3146</strain>
    </source>
</reference>
<name>A0ABN0WYL0_9ACTN</name>
<dbReference type="EMBL" id="BAAABM010000041">
    <property type="protein sequence ID" value="GAA0350319.1"/>
    <property type="molecule type" value="Genomic_DNA"/>
</dbReference>
<keyword evidence="4" id="KW-1185">Reference proteome</keyword>
<proteinExistence type="predicted"/>
<organism evidence="3 4">
    <name type="scientific">Actinoallomurus spadix</name>
    <dbReference type="NCBI Taxonomy" id="79912"/>
    <lineage>
        <taxon>Bacteria</taxon>
        <taxon>Bacillati</taxon>
        <taxon>Actinomycetota</taxon>
        <taxon>Actinomycetes</taxon>
        <taxon>Streptosporangiales</taxon>
        <taxon>Thermomonosporaceae</taxon>
        <taxon>Actinoallomurus</taxon>
    </lineage>
</organism>
<keyword evidence="1" id="KW-0560">Oxidoreductase</keyword>
<dbReference type="PANTHER" id="PTHR43625">
    <property type="entry name" value="AFLATOXIN B1 ALDEHYDE REDUCTASE"/>
    <property type="match status" value="1"/>
</dbReference>
<gene>
    <name evidence="3" type="ORF">GCM10010151_45020</name>
</gene>
<dbReference type="InterPro" id="IPR050791">
    <property type="entry name" value="Aldo-Keto_reductase"/>
</dbReference>
<dbReference type="Gene3D" id="3.20.20.100">
    <property type="entry name" value="NADP-dependent oxidoreductase domain"/>
    <property type="match status" value="1"/>
</dbReference>
<dbReference type="Proteomes" id="UP001501822">
    <property type="component" value="Unassembled WGS sequence"/>
</dbReference>
<evidence type="ECO:0000313" key="3">
    <source>
        <dbReference type="EMBL" id="GAA0350319.1"/>
    </source>
</evidence>
<evidence type="ECO:0000313" key="4">
    <source>
        <dbReference type="Proteomes" id="UP001501822"/>
    </source>
</evidence>